<dbReference type="AlphaFoldDB" id="A0A0N4ZQ72"/>
<evidence type="ECO:0000256" key="1">
    <source>
        <dbReference type="SAM" id="Phobius"/>
    </source>
</evidence>
<dbReference type="STRING" id="131310.A0A0N4ZQ72"/>
<evidence type="ECO:0000313" key="2">
    <source>
        <dbReference type="Proteomes" id="UP000038045"/>
    </source>
</evidence>
<proteinExistence type="predicted"/>
<keyword evidence="2" id="KW-1185">Reference proteome</keyword>
<keyword evidence="1" id="KW-0812">Transmembrane</keyword>
<dbReference type="GO" id="GO:0015149">
    <property type="term" value="F:hexose transmembrane transporter activity"/>
    <property type="evidence" value="ECO:0007669"/>
    <property type="project" value="TreeGrafter"/>
</dbReference>
<dbReference type="InterPro" id="IPR036259">
    <property type="entry name" value="MFS_trans_sf"/>
</dbReference>
<dbReference type="GO" id="GO:0016020">
    <property type="term" value="C:membrane"/>
    <property type="evidence" value="ECO:0007669"/>
    <property type="project" value="TreeGrafter"/>
</dbReference>
<dbReference type="WBParaSite" id="PTRK_0001067400.1">
    <property type="protein sequence ID" value="PTRK_0001067400.1"/>
    <property type="gene ID" value="PTRK_0001067400"/>
</dbReference>
<dbReference type="PANTHER" id="PTHR23503">
    <property type="entry name" value="SOLUTE CARRIER FAMILY 2"/>
    <property type="match status" value="1"/>
</dbReference>
<feature type="transmembrane region" description="Helical" evidence="1">
    <location>
        <begin position="154"/>
        <end position="173"/>
    </location>
</feature>
<feature type="transmembrane region" description="Helical" evidence="1">
    <location>
        <begin position="436"/>
        <end position="456"/>
    </location>
</feature>
<keyword evidence="1" id="KW-1133">Transmembrane helix</keyword>
<feature type="transmembrane region" description="Helical" evidence="1">
    <location>
        <begin position="20"/>
        <end position="42"/>
    </location>
</feature>
<dbReference type="Gene3D" id="1.20.1250.20">
    <property type="entry name" value="MFS general substrate transporter like domains"/>
    <property type="match status" value="1"/>
</dbReference>
<feature type="transmembrane region" description="Helical" evidence="1">
    <location>
        <begin position="309"/>
        <end position="329"/>
    </location>
</feature>
<accession>A0A0N4ZQ72</accession>
<feature type="transmembrane region" description="Helical" evidence="1">
    <location>
        <begin position="185"/>
        <end position="203"/>
    </location>
</feature>
<evidence type="ECO:0000313" key="3">
    <source>
        <dbReference type="WBParaSite" id="PTRK_0001067400.1"/>
    </source>
</evidence>
<organism evidence="2 3">
    <name type="scientific">Parastrongyloides trichosuri</name>
    <name type="common">Possum-specific nematode worm</name>
    <dbReference type="NCBI Taxonomy" id="131310"/>
    <lineage>
        <taxon>Eukaryota</taxon>
        <taxon>Metazoa</taxon>
        <taxon>Ecdysozoa</taxon>
        <taxon>Nematoda</taxon>
        <taxon>Chromadorea</taxon>
        <taxon>Rhabditida</taxon>
        <taxon>Tylenchina</taxon>
        <taxon>Panagrolaimomorpha</taxon>
        <taxon>Strongyloidoidea</taxon>
        <taxon>Strongyloididae</taxon>
        <taxon>Parastrongyloides</taxon>
    </lineage>
</organism>
<feature type="transmembrane region" description="Helical" evidence="1">
    <location>
        <begin position="97"/>
        <end position="116"/>
    </location>
</feature>
<dbReference type="SUPFAM" id="SSF103473">
    <property type="entry name" value="MFS general substrate transporter"/>
    <property type="match status" value="1"/>
</dbReference>
<feature type="transmembrane region" description="Helical" evidence="1">
    <location>
        <begin position="270"/>
        <end position="289"/>
    </location>
</feature>
<name>A0A0N4ZQ72_PARTI</name>
<reference evidence="3" key="1">
    <citation type="submission" date="2017-02" db="UniProtKB">
        <authorList>
            <consortium name="WormBaseParasite"/>
        </authorList>
    </citation>
    <scope>IDENTIFICATION</scope>
</reference>
<feature type="transmembrane region" description="Helical" evidence="1">
    <location>
        <begin position="62"/>
        <end position="85"/>
    </location>
</feature>
<keyword evidence="1" id="KW-0472">Membrane</keyword>
<feature type="transmembrane region" description="Helical" evidence="1">
    <location>
        <begin position="338"/>
        <end position="360"/>
    </location>
</feature>
<dbReference type="PANTHER" id="PTHR23503:SF123">
    <property type="entry name" value="MAJOR FACILITATOR SUPERFAMILY (MFS) PROFILE DOMAIN-CONTAINING PROTEIN"/>
    <property type="match status" value="1"/>
</dbReference>
<dbReference type="Proteomes" id="UP000038045">
    <property type="component" value="Unplaced"/>
</dbReference>
<sequence length="476" mass="54401">MLKKTSPWRLFVDTCIHGTIGTIGDVVCINIGIYSALMLTFFEDSISYQYGNDRTDGIIKTSFALFSASDILGNFFIGSIYVYLIRWFGSMNSWVRLRHGMIQISCLLMILAKILNLFQLAILSRFLLGGSMFFGVTENIFLAECAGDKYKDTVILNLVTYYTIMGMILTPLAHDNIFGNNVRWMYLYILGSIVSFIYLLYTLKIYESPKELYINLKNKDKAIKSLKYYLGENSNIEKTFKEYDKEIKMKSMIKRMSVWEICKDQGLRKVMFLLLGVTGMTSLSFYILTRPYLQIIYMRYGASISTSTWLHMSFQVIGIVASLGAPLLFKKVSHKKILSFYCIIIVITYSCITLGEYIYLNDTNSNIPLILCVTALLMDRASIGFGRPAIATILLTDLTPIQAKDGMGQVSTIFFNLLLCFQHFTYLPLFEIFGTYLYIFYGSIVVVIYILLMIYLPSEKTKNIEKELGETSVMLD</sequence>
<dbReference type="InterPro" id="IPR045263">
    <property type="entry name" value="GLUT"/>
</dbReference>
<protein>
    <submittedName>
        <fullName evidence="3">MFS domain-containing protein</fullName>
    </submittedName>
</protein>